<feature type="region of interest" description="Disordered" evidence="1">
    <location>
        <begin position="61"/>
        <end position="156"/>
    </location>
</feature>
<reference evidence="2" key="1">
    <citation type="submission" date="2020-05" db="EMBL/GenBank/DDBJ databases">
        <title>Mycena genomes resolve the evolution of fungal bioluminescence.</title>
        <authorList>
            <person name="Tsai I.J."/>
        </authorList>
    </citation>
    <scope>NUCLEOTIDE SEQUENCE</scope>
    <source>
        <strain evidence="2">171206Taipei</strain>
    </source>
</reference>
<dbReference type="Proteomes" id="UP000636479">
    <property type="component" value="Unassembled WGS sequence"/>
</dbReference>
<evidence type="ECO:0000313" key="2">
    <source>
        <dbReference type="EMBL" id="KAF7301326.1"/>
    </source>
</evidence>
<feature type="compositionally biased region" description="Basic residues" evidence="1">
    <location>
        <begin position="183"/>
        <end position="197"/>
    </location>
</feature>
<dbReference type="RefSeq" id="XP_037219326.1">
    <property type="nucleotide sequence ID" value="XM_037363682.1"/>
</dbReference>
<proteinExistence type="predicted"/>
<feature type="region of interest" description="Disordered" evidence="1">
    <location>
        <begin position="371"/>
        <end position="409"/>
    </location>
</feature>
<protein>
    <submittedName>
        <fullName evidence="2">Uncharacterized protein</fullName>
    </submittedName>
</protein>
<sequence length="590" mass="65878">MTVDDLPSFESLNQLPKFDKNEYIQTYVENQRIHLSSYVISPQRPGASNNIGFTTPILAARKRRATSQPVERNENLAKKEKVKEKSKVVKQHSKRKQHNSDDEEEEQAVRLEERRERKRAKRAIVKPANDPENNQNKSKTDNKRQKKDKKSSNAFALMHGFSAANVGKNRLTLKPPSAIGVFKKGKASLKTKSKSKQSSKPFSETQFLSGTKQAIASNISSSSSSSSEPSKVKGLAESEVWDIESIAINNQPLSPIEEEEEKEDEGQGTVIVDAKRPGWAISTVDDAPVLSSSPSLRPSESASQIANHPPRPIVPISRFFFDEKTLPVLEEVESQSSPSPVVDHSPQISNHRSRPIVPVSRFVDAKPLPVLEPVESQSSPSPIVERGRSPSPLDLDMPEPFPSSPHRSPLRFRIPARKREFAKQFSCQPRQPESDHEMDELAQDWEEQFSDDHSLEMIQDSAAISELESTPGEDADFFEDDMEFLDHQDMGGDFGFSEADWADPQCEAYGVMYDEMETISEDGISVESEQEEIHQQSDLDDGMTSYSNTIQFTEGRALLMGLARAGAGGSGGAELDVARELKGHWRRQRL</sequence>
<dbReference type="AlphaFoldDB" id="A0A8H6SKZ2"/>
<comment type="caution">
    <text evidence="2">The sequence shown here is derived from an EMBL/GenBank/DDBJ whole genome shotgun (WGS) entry which is preliminary data.</text>
</comment>
<organism evidence="2 3">
    <name type="scientific">Mycena indigotica</name>
    <dbReference type="NCBI Taxonomy" id="2126181"/>
    <lineage>
        <taxon>Eukaryota</taxon>
        <taxon>Fungi</taxon>
        <taxon>Dikarya</taxon>
        <taxon>Basidiomycota</taxon>
        <taxon>Agaricomycotina</taxon>
        <taxon>Agaricomycetes</taxon>
        <taxon>Agaricomycetidae</taxon>
        <taxon>Agaricales</taxon>
        <taxon>Marasmiineae</taxon>
        <taxon>Mycenaceae</taxon>
        <taxon>Mycena</taxon>
    </lineage>
</organism>
<evidence type="ECO:0000256" key="1">
    <source>
        <dbReference type="SAM" id="MobiDB-lite"/>
    </source>
</evidence>
<keyword evidence="3" id="KW-1185">Reference proteome</keyword>
<feature type="region of interest" description="Disordered" evidence="1">
    <location>
        <begin position="178"/>
        <end position="235"/>
    </location>
</feature>
<feature type="compositionally biased region" description="Basic residues" evidence="1">
    <location>
        <begin position="88"/>
        <end position="97"/>
    </location>
</feature>
<evidence type="ECO:0000313" key="3">
    <source>
        <dbReference type="Proteomes" id="UP000636479"/>
    </source>
</evidence>
<name>A0A8H6SKZ2_9AGAR</name>
<gene>
    <name evidence="2" type="ORF">MIND_00697700</name>
</gene>
<feature type="region of interest" description="Disordered" evidence="1">
    <location>
        <begin position="251"/>
        <end position="311"/>
    </location>
</feature>
<dbReference type="EMBL" id="JACAZF010000006">
    <property type="protein sequence ID" value="KAF7301326.1"/>
    <property type="molecule type" value="Genomic_DNA"/>
</dbReference>
<feature type="compositionally biased region" description="Basic and acidic residues" evidence="1">
    <location>
        <begin position="71"/>
        <end position="87"/>
    </location>
</feature>
<dbReference type="OrthoDB" id="2537141at2759"/>
<dbReference type="GeneID" id="59346198"/>
<feature type="compositionally biased region" description="Polar residues" evidence="1">
    <location>
        <begin position="204"/>
        <end position="219"/>
    </location>
</feature>
<feature type="compositionally biased region" description="Acidic residues" evidence="1">
    <location>
        <begin position="256"/>
        <end position="266"/>
    </location>
</feature>
<feature type="compositionally biased region" description="Low complexity" evidence="1">
    <location>
        <begin position="331"/>
        <end position="342"/>
    </location>
</feature>
<feature type="region of interest" description="Disordered" evidence="1">
    <location>
        <begin position="331"/>
        <end position="353"/>
    </location>
</feature>
<accession>A0A8H6SKZ2</accession>
<feature type="compositionally biased region" description="Low complexity" evidence="1">
    <location>
        <begin position="290"/>
        <end position="303"/>
    </location>
</feature>